<evidence type="ECO:0000313" key="5">
    <source>
        <dbReference type="Proteomes" id="UP000466931"/>
    </source>
</evidence>
<gene>
    <name evidence="4" type="ORF">MCNF_49490</name>
</gene>
<evidence type="ECO:0000313" key="4">
    <source>
        <dbReference type="EMBL" id="BBZ36344.1"/>
    </source>
</evidence>
<sequence length="501" mass="53151">MATAIELSELVAAGMLSVVVQGTGTSVSSVHFYGETERPPQGCLIAAAGATDFEQQENAVALAGASGASVVVVRQLAATATSDRCGELGVTLAELGPQVGWSHLVWLVRSLMDRAEVVVGPESAAQQGLFAMADAFAAMLGAPVTIEDAHSRVVAYSATTDGADSTRTSTIMSRAVPAEVLRRLRATGVLKRLVRDVRPFIVPAMEPGFLQRLVIPLRVGGQTVGSIWAIWDGRLDPQLEAQLTATASAAAMSLVQLNASIDLAGRYSIESTRAALRGDCDAATSGWGMPFHRCRVVALQSLSASTGYDDVSLWRSYFRKKSWPDPILADVDGVTFAVVPDRPGPGGWAWLADLARTSAPAPMAASRPISGSHGLPSARQEAAEALGAVCALGHPVGAYEEVWDTVALRRAAAAVASIDHDELRRLYDAQSGAQPLASTLRVWLECASDIRETASILHLHPNTVRHRMKKIEQLVGSCLQSRSQRLATLLLLRGWDEVPPT</sequence>
<dbReference type="InterPro" id="IPR041522">
    <property type="entry name" value="CdaR_GGDEF"/>
</dbReference>
<keyword evidence="5" id="KW-1185">Reference proteome</keyword>
<proteinExistence type="inferred from homology"/>
<dbReference type="InterPro" id="IPR025736">
    <property type="entry name" value="PucR_C-HTH_dom"/>
</dbReference>
<dbReference type="InterPro" id="IPR042070">
    <property type="entry name" value="PucR_C-HTH_sf"/>
</dbReference>
<protein>
    <submittedName>
        <fullName evidence="4">PucR family transcriptional regulator</fullName>
    </submittedName>
</protein>
<evidence type="ECO:0000259" key="3">
    <source>
        <dbReference type="Pfam" id="PF17853"/>
    </source>
</evidence>
<feature type="domain" description="CdaR GGDEF-like" evidence="3">
    <location>
        <begin position="286"/>
        <end position="386"/>
    </location>
</feature>
<dbReference type="Gene3D" id="1.10.10.2840">
    <property type="entry name" value="PucR C-terminal helix-turn-helix domain"/>
    <property type="match status" value="1"/>
</dbReference>
<evidence type="ECO:0000259" key="2">
    <source>
        <dbReference type="Pfam" id="PF13556"/>
    </source>
</evidence>
<reference evidence="4" key="1">
    <citation type="journal article" date="2019" name="Emerg. Microbes Infect.">
        <title>Comprehensive subspecies identification of 175 nontuberculous mycobacteria species based on 7547 genomic profiles.</title>
        <authorList>
            <person name="Matsumoto Y."/>
            <person name="Kinjo T."/>
            <person name="Motooka D."/>
            <person name="Nabeya D."/>
            <person name="Jung N."/>
            <person name="Uechi K."/>
            <person name="Horii T."/>
            <person name="Iida T."/>
            <person name="Fujita J."/>
            <person name="Nakamura S."/>
        </authorList>
    </citation>
    <scope>NUCLEOTIDE SEQUENCE [LARGE SCALE GENOMIC DNA]</scope>
    <source>
        <strain evidence="4">JCM 13671</strain>
    </source>
</reference>
<dbReference type="Proteomes" id="UP000466931">
    <property type="component" value="Chromosome"/>
</dbReference>
<reference evidence="4" key="2">
    <citation type="submission" date="2020-02" db="EMBL/GenBank/DDBJ databases">
        <authorList>
            <person name="Matsumoto Y."/>
            <person name="Motooka D."/>
            <person name="Nakamura S."/>
        </authorList>
    </citation>
    <scope>NUCLEOTIDE SEQUENCE</scope>
    <source>
        <strain evidence="4">JCM 13671</strain>
    </source>
</reference>
<dbReference type="Pfam" id="PF13556">
    <property type="entry name" value="HTH_30"/>
    <property type="match status" value="1"/>
</dbReference>
<dbReference type="AlphaFoldDB" id="A0A7I7Y4U7"/>
<feature type="domain" description="PucR C-terminal helix-turn-helix" evidence="2">
    <location>
        <begin position="436"/>
        <end position="492"/>
    </location>
</feature>
<dbReference type="PANTHER" id="PTHR33744">
    <property type="entry name" value="CARBOHYDRATE DIACID REGULATOR"/>
    <property type="match status" value="1"/>
</dbReference>
<dbReference type="Pfam" id="PF17853">
    <property type="entry name" value="GGDEF_2"/>
    <property type="match status" value="1"/>
</dbReference>
<dbReference type="RefSeq" id="WP_163645500.1">
    <property type="nucleotide sequence ID" value="NZ_AP022612.1"/>
</dbReference>
<comment type="similarity">
    <text evidence="1">Belongs to the CdaR family.</text>
</comment>
<dbReference type="InterPro" id="IPR051448">
    <property type="entry name" value="CdaR-like_regulators"/>
</dbReference>
<dbReference type="PANTHER" id="PTHR33744:SF17">
    <property type="entry name" value="CONSERVED PROTEIN"/>
    <property type="match status" value="1"/>
</dbReference>
<evidence type="ECO:0000256" key="1">
    <source>
        <dbReference type="ARBA" id="ARBA00006754"/>
    </source>
</evidence>
<name>A0A7I7Y4U7_9MYCO</name>
<organism evidence="4 5">
    <name type="scientific">Mycolicibacterium confluentis</name>
    <dbReference type="NCBI Taxonomy" id="28047"/>
    <lineage>
        <taxon>Bacteria</taxon>
        <taxon>Bacillati</taxon>
        <taxon>Actinomycetota</taxon>
        <taxon>Actinomycetes</taxon>
        <taxon>Mycobacteriales</taxon>
        <taxon>Mycobacteriaceae</taxon>
        <taxon>Mycolicibacterium</taxon>
    </lineage>
</organism>
<dbReference type="EMBL" id="AP022612">
    <property type="protein sequence ID" value="BBZ36344.1"/>
    <property type="molecule type" value="Genomic_DNA"/>
</dbReference>
<accession>A0A7I7Y4U7</accession>